<keyword evidence="1" id="KW-0812">Transmembrane</keyword>
<protein>
    <submittedName>
        <fullName evidence="4">Uncharacterized protein LOC111135010 isoform X2</fullName>
    </submittedName>
</protein>
<gene>
    <name evidence="4" type="primary">LOC111135010</name>
</gene>
<keyword evidence="3" id="KW-1185">Reference proteome</keyword>
<reference evidence="4" key="1">
    <citation type="submission" date="2025-08" db="UniProtKB">
        <authorList>
            <consortium name="RefSeq"/>
        </authorList>
    </citation>
    <scope>IDENTIFICATION</scope>
    <source>
        <tissue evidence="4">Whole sample</tissue>
    </source>
</reference>
<evidence type="ECO:0000313" key="3">
    <source>
        <dbReference type="Proteomes" id="UP000694844"/>
    </source>
</evidence>
<organism evidence="3 4">
    <name type="scientific">Crassostrea virginica</name>
    <name type="common">Eastern oyster</name>
    <dbReference type="NCBI Taxonomy" id="6565"/>
    <lineage>
        <taxon>Eukaryota</taxon>
        <taxon>Metazoa</taxon>
        <taxon>Spiralia</taxon>
        <taxon>Lophotrochozoa</taxon>
        <taxon>Mollusca</taxon>
        <taxon>Bivalvia</taxon>
        <taxon>Autobranchia</taxon>
        <taxon>Pteriomorphia</taxon>
        <taxon>Ostreida</taxon>
        <taxon>Ostreoidea</taxon>
        <taxon>Ostreidae</taxon>
        <taxon>Crassostrea</taxon>
    </lineage>
</organism>
<dbReference type="GeneID" id="111135010"/>
<feature type="signal peptide" evidence="2">
    <location>
        <begin position="1"/>
        <end position="22"/>
    </location>
</feature>
<sequence>MSSAMVLLFPMILLITSDKAVSEDDCNRLPTLPCCYNQYLNETTVQCVECRDGSIGWNCNMTCVLGYYGHFCKSVCKCDSSLCDPATGCVQRNKAEEVSILHQTMYTQQMTFSSPILTLQSTLQESTEPQNVHTVSTQAADQRIHKTSNDSNDWLFVFLFLIGSLASISIGGSLIYFRPILKRLMTKKEYHNQEIESTNPANGLIETASALVPVVTFSNVDERSSNYEAIRYSQFMSCKHSSHELRSSSSGRANNSCEMGGFRSVVYDNVSNNDEGDYSRLLLRKNRSIFVANNNILLEEGEYAYFQTQDTTRPKPDFAIRRSKSLSRISGNQVALEHKHLVRFQSCSILLDKRQVVDKKQVPA</sequence>
<name>A0A8B8EKU6_CRAVI</name>
<dbReference type="OrthoDB" id="6044108at2759"/>
<proteinExistence type="predicted"/>
<dbReference type="Gene3D" id="2.170.300.10">
    <property type="entry name" value="Tie2 ligand-binding domain superfamily"/>
    <property type="match status" value="1"/>
</dbReference>
<evidence type="ECO:0000256" key="1">
    <source>
        <dbReference type="SAM" id="Phobius"/>
    </source>
</evidence>
<keyword evidence="1" id="KW-1133">Transmembrane helix</keyword>
<dbReference type="AlphaFoldDB" id="A0A8B8EKU6"/>
<accession>A0A8B8EKU6</accession>
<evidence type="ECO:0000256" key="2">
    <source>
        <dbReference type="SAM" id="SignalP"/>
    </source>
</evidence>
<feature type="transmembrane region" description="Helical" evidence="1">
    <location>
        <begin position="154"/>
        <end position="177"/>
    </location>
</feature>
<keyword evidence="2" id="KW-0732">Signal</keyword>
<keyword evidence="1" id="KW-0472">Membrane</keyword>
<evidence type="ECO:0000313" key="4">
    <source>
        <dbReference type="RefSeq" id="XP_022340391.1"/>
    </source>
</evidence>
<dbReference type="RefSeq" id="XP_022340391.1">
    <property type="nucleotide sequence ID" value="XM_022484683.1"/>
</dbReference>
<dbReference type="Proteomes" id="UP000694844">
    <property type="component" value="Chromosome 5"/>
</dbReference>
<feature type="chain" id="PRO_5034033608" evidence="2">
    <location>
        <begin position="23"/>
        <end position="364"/>
    </location>
</feature>